<dbReference type="Pfam" id="PF08327">
    <property type="entry name" value="AHSA1"/>
    <property type="match status" value="1"/>
</dbReference>
<evidence type="ECO:0000259" key="2">
    <source>
        <dbReference type="Pfam" id="PF08327"/>
    </source>
</evidence>
<feature type="domain" description="Activator of Hsp90 ATPase homologue 1/2-like C-terminal" evidence="2">
    <location>
        <begin position="34"/>
        <end position="144"/>
    </location>
</feature>
<accession>A0ABN2JKB2</accession>
<name>A0ABN2JKB2_9MICO</name>
<dbReference type="InterPro" id="IPR013538">
    <property type="entry name" value="ASHA1/2-like_C"/>
</dbReference>
<dbReference type="RefSeq" id="WP_344248920.1">
    <property type="nucleotide sequence ID" value="NZ_BAAAPM010000005.1"/>
</dbReference>
<gene>
    <name evidence="3" type="ORF">GCM10009809_26410</name>
</gene>
<evidence type="ECO:0000313" key="4">
    <source>
        <dbReference type="Proteomes" id="UP001501138"/>
    </source>
</evidence>
<comment type="similarity">
    <text evidence="1">Belongs to the AHA1 family.</text>
</comment>
<protein>
    <recommendedName>
        <fullName evidence="2">Activator of Hsp90 ATPase homologue 1/2-like C-terminal domain-containing protein</fullName>
    </recommendedName>
</protein>
<dbReference type="InterPro" id="IPR023393">
    <property type="entry name" value="START-like_dom_sf"/>
</dbReference>
<comment type="caution">
    <text evidence="3">The sequence shown here is derived from an EMBL/GenBank/DDBJ whole genome shotgun (WGS) entry which is preliminary data.</text>
</comment>
<dbReference type="Proteomes" id="UP001501138">
    <property type="component" value="Unassembled WGS sequence"/>
</dbReference>
<evidence type="ECO:0000313" key="3">
    <source>
        <dbReference type="EMBL" id="GAA1729527.1"/>
    </source>
</evidence>
<evidence type="ECO:0000256" key="1">
    <source>
        <dbReference type="ARBA" id="ARBA00006817"/>
    </source>
</evidence>
<proteinExistence type="inferred from homology"/>
<dbReference type="EMBL" id="BAAAPM010000005">
    <property type="protein sequence ID" value="GAA1729527.1"/>
    <property type="molecule type" value="Genomic_DNA"/>
</dbReference>
<keyword evidence="4" id="KW-1185">Reference proteome</keyword>
<dbReference type="Gene3D" id="3.30.530.20">
    <property type="match status" value="1"/>
</dbReference>
<sequence length="176" mass="18955">MTDEGGPAVAATGTVEHGPDGPELVITRVFAAATTEVWASLTEPALLERWIGRWEGDPSTGRVVFLMTAEGDDPEPEECTIVRCEPPYRYAVDTATAGGTWHLAVELTEADGATTLEFRQRLGPDDDAASIGPGWEYYLDRLVAVRSERPASTVVWEAYYPAQSEHFARAAAAAGT</sequence>
<organism evidence="3 4">
    <name type="scientific">Isoptericola hypogeus</name>
    <dbReference type="NCBI Taxonomy" id="300179"/>
    <lineage>
        <taxon>Bacteria</taxon>
        <taxon>Bacillati</taxon>
        <taxon>Actinomycetota</taxon>
        <taxon>Actinomycetes</taxon>
        <taxon>Micrococcales</taxon>
        <taxon>Promicromonosporaceae</taxon>
        <taxon>Isoptericola</taxon>
    </lineage>
</organism>
<dbReference type="SUPFAM" id="SSF55961">
    <property type="entry name" value="Bet v1-like"/>
    <property type="match status" value="1"/>
</dbReference>
<reference evidence="3 4" key="1">
    <citation type="journal article" date="2019" name="Int. J. Syst. Evol. Microbiol.">
        <title>The Global Catalogue of Microorganisms (GCM) 10K type strain sequencing project: providing services to taxonomists for standard genome sequencing and annotation.</title>
        <authorList>
            <consortium name="The Broad Institute Genomics Platform"/>
            <consortium name="The Broad Institute Genome Sequencing Center for Infectious Disease"/>
            <person name="Wu L."/>
            <person name="Ma J."/>
        </authorList>
    </citation>
    <scope>NUCLEOTIDE SEQUENCE [LARGE SCALE GENOMIC DNA]</scope>
    <source>
        <strain evidence="3 4">JCM 15589</strain>
    </source>
</reference>